<dbReference type="EMBL" id="JABSNP010000003">
    <property type="protein sequence ID" value="NRT18216.1"/>
    <property type="molecule type" value="Genomic_DNA"/>
</dbReference>
<dbReference type="SUPFAM" id="SSF82185">
    <property type="entry name" value="Histone H3 K4-specific methyltransferase SET7/9 N-terminal domain"/>
    <property type="match status" value="6"/>
</dbReference>
<dbReference type="InterPro" id="IPR011652">
    <property type="entry name" value="MORN_2"/>
</dbReference>
<keyword evidence="1" id="KW-0802">TPR repeat</keyword>
<feature type="chain" id="PRO_5046639803" evidence="2">
    <location>
        <begin position="22"/>
        <end position="1097"/>
    </location>
</feature>
<comment type="caution">
    <text evidence="3">The sequence shown here is derived from an EMBL/GenBank/DDBJ whole genome shotgun (WGS) entry which is preliminary data.</text>
</comment>
<dbReference type="Pfam" id="PF13181">
    <property type="entry name" value="TPR_8"/>
    <property type="match status" value="1"/>
</dbReference>
<dbReference type="Gene3D" id="1.25.40.10">
    <property type="entry name" value="Tetratricopeptide repeat domain"/>
    <property type="match status" value="1"/>
</dbReference>
<gene>
    <name evidence="3" type="ORF">HNP98_001027</name>
</gene>
<dbReference type="Gene3D" id="2.20.110.10">
    <property type="entry name" value="Histone H3 K4-specific methyltransferase SET7/9 N-terminal domain"/>
    <property type="match status" value="1"/>
</dbReference>
<dbReference type="SMART" id="SM00028">
    <property type="entry name" value="TPR"/>
    <property type="match status" value="3"/>
</dbReference>
<evidence type="ECO:0000313" key="3">
    <source>
        <dbReference type="EMBL" id="NRT18216.1"/>
    </source>
</evidence>
<feature type="signal peptide" evidence="2">
    <location>
        <begin position="1"/>
        <end position="21"/>
    </location>
</feature>
<evidence type="ECO:0000256" key="1">
    <source>
        <dbReference type="PROSITE-ProRule" id="PRU00339"/>
    </source>
</evidence>
<feature type="repeat" description="TPR" evidence="1">
    <location>
        <begin position="133"/>
        <end position="166"/>
    </location>
</feature>
<keyword evidence="2" id="KW-0732">Signal</keyword>
<protein>
    <submittedName>
        <fullName evidence="3">Antitoxin component YwqK of YwqJK toxin-antitoxin module/Flp pilus assembly protein TadD</fullName>
    </submittedName>
</protein>
<dbReference type="InterPro" id="IPR019734">
    <property type="entry name" value="TPR_rpt"/>
</dbReference>
<dbReference type="Gene3D" id="3.90.930.1">
    <property type="match status" value="4"/>
</dbReference>
<reference evidence="3 4" key="1">
    <citation type="submission" date="2020-05" db="EMBL/GenBank/DDBJ databases">
        <title>Genomic Encyclopedia of Type Strains, Phase IV (KMG-V): Genome sequencing to study the core and pangenomes of soil and plant-associated prokaryotes.</title>
        <authorList>
            <person name="Whitman W."/>
        </authorList>
    </citation>
    <scope>NUCLEOTIDE SEQUENCE [LARGE SCALE GENOMIC DNA]</scope>
    <source>
        <strain evidence="3 4">9A</strain>
    </source>
</reference>
<evidence type="ECO:0000256" key="2">
    <source>
        <dbReference type="SAM" id="SignalP"/>
    </source>
</evidence>
<dbReference type="RefSeq" id="WP_173808955.1">
    <property type="nucleotide sequence ID" value="NZ_JABSNP010000003.1"/>
</dbReference>
<accession>A0ABX2FNU6</accession>
<keyword evidence="4" id="KW-1185">Reference proteome</keyword>
<proteinExistence type="predicted"/>
<organism evidence="3 4">
    <name type="scientific">Hymenobacter caeli</name>
    <dbReference type="NCBI Taxonomy" id="2735894"/>
    <lineage>
        <taxon>Bacteria</taxon>
        <taxon>Pseudomonadati</taxon>
        <taxon>Bacteroidota</taxon>
        <taxon>Cytophagia</taxon>
        <taxon>Cytophagales</taxon>
        <taxon>Hymenobacteraceae</taxon>
        <taxon>Hymenobacter</taxon>
    </lineage>
</organism>
<dbReference type="SUPFAM" id="SSF48452">
    <property type="entry name" value="TPR-like"/>
    <property type="match status" value="1"/>
</dbReference>
<dbReference type="PROSITE" id="PS50005">
    <property type="entry name" value="TPR"/>
    <property type="match status" value="1"/>
</dbReference>
<dbReference type="PANTHER" id="PTHR33706">
    <property type="entry name" value="MORN VARIANT REPEAT PROTEIN"/>
    <property type="match status" value="1"/>
</dbReference>
<name>A0ABX2FNU6_9BACT</name>
<dbReference type="Proteomes" id="UP000779507">
    <property type="component" value="Unassembled WGS sequence"/>
</dbReference>
<evidence type="ECO:0000313" key="4">
    <source>
        <dbReference type="Proteomes" id="UP000779507"/>
    </source>
</evidence>
<dbReference type="PANTHER" id="PTHR33706:SF1">
    <property type="entry name" value="TPR REPEAT PROTEIN"/>
    <property type="match status" value="1"/>
</dbReference>
<dbReference type="Pfam" id="PF07661">
    <property type="entry name" value="MORN_2"/>
    <property type="match status" value="7"/>
</dbReference>
<sequence>MLRTICGAGLALLVLAPRLGAGQQAPSWPAQGQLVKEGVALHDKEDYAGAIAKYRAVTPGDTTYALAQSELALSLEAAGQHAEAAEAARHALAINPFEGITYATLADAQEELKQPEAALATYQQGLHLFPYSQTLYYNQGLTQLRQGQTAAALASLQHSLELKPLHANSHRLLALLAAEQGHTSHALLSSLLCLATGDASPAAHSVLVQAERLAQGVPVVLDNERTAPVSPNEAFAELDQLLESKVALQKEYVSKVKFAAAVVKQTQLLVEKFPVDGPATDFWVRAYAPVVAVLRRNDNLVPFTYLILQSADDKSAAQWLKSNKGKVDALVRELVPALLTLREQQQVVGGAPGQRVAGWFSDGELDGLGPGRREQGKFVGSGAWIGVSSAGAVTERGQYNAAGQVTGPWQVLRPDGTPQETLSFDKGVREGPTKEFYPGGQPSLEITYHLGKAEGPATRYNECGARTSTRTLKAGNLEGPYATYYANGQVHLRAVAHADETDGLEEGFYPDGTPEYSIVLAAGKKQGPYATYYPNKAPEKKGTYDQGTLHGPYAEYFAAGTLREDGRFEHGKRAGTWHEYFPGGKPSVEKSYDEAGELHGLYRDYDEQGHLYADTEYAHGRTARLRYYDRAGKTALDQPVKKGRVPVHAIDADGRPLATGTFNDGQFAGEWKWFYPDGQVREISHYDDKGVKAGVSEVFFRDGQVQQRLHYGADGSLDGYFERFLADGQLAQAGYYQAGERQGPWKDYYPTGQLSEEYELHKGLQNGLARSYAPGGKLTQERTYAYDQLRRIATYDSTGRVLTQVDLTPASKEYVLHYPGGQPLYRTALSCYDSYGPVTWLRPDGSVSVSGSLLNDRRYGPYQTFFATGKPNQVLEYQGGQVNGDWQAFYPSGQLRAKGRYANGQQEGEWIFYFDNGQVETVQQYVADELHGPSRRYNPAGELLAEKRYEHGALVSFRGPGAPEAPWQSLANLSGPVQTAFANGRPATAETYAHGEPTGPATLYYAAGGVFRRGAYQHGARVGLLESFYPNGKLMEQEHYLHGELHGRCRYYRPDGTLEREETYLSGERSGPATAYNAAGKPLHTDVYWNQMVYGKK</sequence>
<dbReference type="InterPro" id="IPR011990">
    <property type="entry name" value="TPR-like_helical_dom_sf"/>
</dbReference>